<evidence type="ECO:0000256" key="10">
    <source>
        <dbReference type="ARBA" id="ARBA00022984"/>
    </source>
</evidence>
<keyword evidence="7" id="KW-0732">Signal</keyword>
<dbReference type="EMBL" id="SADE01000001">
    <property type="protein sequence ID" value="RVU39386.1"/>
    <property type="molecule type" value="Genomic_DNA"/>
</dbReference>
<sequence length="390" mass="42477">MAILNTIGNTSRTVVTSVLLFVLVIGVAVGHAKAQTIETTADHAYLVDFETGAVLLDKMSNERMYPASMTKMMTVYLLMQRLKDGRLSLDDTLSVSEKAWRKGGSKMWVEVGKQVRVEDLIRGIVVQSGNDATIVVAEGLAGTEDAFAREMTATAHKLGMSGTQFKNASGWPDPEHYTTAHDLAVLAISIIRDFPEMYHYFAETEFAYNGIKQQNRNPLLYKDIGADGLKTGHTEDSGYGLVGSAVRDGRRLVVVLNGMSSTSERAQESEKLLNWGFREWNSYALFNAGETVMDAKVWLGSSGTVPLVVEEDVSLTMRRRARNDLKVTVRYDEPIAAPIAAGTQVASLVVTAPGVETLEVPLKAGADIEQLGPVGRLTAAVNFLVWGESE</sequence>
<dbReference type="OrthoDB" id="9795979at2"/>
<keyword evidence="11" id="KW-0961">Cell wall biogenesis/degradation</keyword>
<dbReference type="InterPro" id="IPR012338">
    <property type="entry name" value="Beta-lactam/transpept-like"/>
</dbReference>
<dbReference type="InterPro" id="IPR012907">
    <property type="entry name" value="Peptidase_S11_C"/>
</dbReference>
<organism evidence="17 18">
    <name type="scientific">Hwanghaeella grinnelliae</name>
    <dbReference type="NCBI Taxonomy" id="2500179"/>
    <lineage>
        <taxon>Bacteria</taxon>
        <taxon>Pseudomonadati</taxon>
        <taxon>Pseudomonadota</taxon>
        <taxon>Alphaproteobacteria</taxon>
        <taxon>Rhodospirillales</taxon>
        <taxon>Rhodospirillaceae</taxon>
        <taxon>Hwanghaeella</taxon>
    </lineage>
</organism>
<feature type="active site" description="Acyl-ester intermediate" evidence="13">
    <location>
        <position position="68"/>
    </location>
</feature>
<dbReference type="Gene3D" id="3.40.710.10">
    <property type="entry name" value="DD-peptidase/beta-lactamase superfamily"/>
    <property type="match status" value="1"/>
</dbReference>
<keyword evidence="9" id="KW-0133">Cell shape</keyword>
<dbReference type="AlphaFoldDB" id="A0A3S2Y630"/>
<evidence type="ECO:0000256" key="4">
    <source>
        <dbReference type="ARBA" id="ARBA00012448"/>
    </source>
</evidence>
<dbReference type="SMART" id="SM00936">
    <property type="entry name" value="PBP5_C"/>
    <property type="match status" value="1"/>
</dbReference>
<evidence type="ECO:0000259" key="16">
    <source>
        <dbReference type="SMART" id="SM00936"/>
    </source>
</evidence>
<evidence type="ECO:0000256" key="5">
    <source>
        <dbReference type="ARBA" id="ARBA00022645"/>
    </source>
</evidence>
<dbReference type="UniPathway" id="UPA00219"/>
<comment type="caution">
    <text evidence="17">The sequence shown here is derived from an EMBL/GenBank/DDBJ whole genome shotgun (WGS) entry which is preliminary data.</text>
</comment>
<dbReference type="Pfam" id="PF00768">
    <property type="entry name" value="Peptidase_S11"/>
    <property type="match status" value="1"/>
</dbReference>
<evidence type="ECO:0000313" key="17">
    <source>
        <dbReference type="EMBL" id="RVU39386.1"/>
    </source>
</evidence>
<evidence type="ECO:0000256" key="15">
    <source>
        <dbReference type="RuleBase" id="RU004016"/>
    </source>
</evidence>
<dbReference type="Proteomes" id="UP000287447">
    <property type="component" value="Unassembled WGS sequence"/>
</dbReference>
<evidence type="ECO:0000256" key="9">
    <source>
        <dbReference type="ARBA" id="ARBA00022960"/>
    </source>
</evidence>
<evidence type="ECO:0000256" key="11">
    <source>
        <dbReference type="ARBA" id="ARBA00023316"/>
    </source>
</evidence>
<dbReference type="GO" id="GO:0009002">
    <property type="term" value="F:serine-type D-Ala-D-Ala carboxypeptidase activity"/>
    <property type="evidence" value="ECO:0007669"/>
    <property type="project" value="UniProtKB-EC"/>
</dbReference>
<dbReference type="GO" id="GO:0008360">
    <property type="term" value="P:regulation of cell shape"/>
    <property type="evidence" value="ECO:0007669"/>
    <property type="project" value="UniProtKB-KW"/>
</dbReference>
<keyword evidence="6" id="KW-0645">Protease</keyword>
<dbReference type="InterPro" id="IPR001967">
    <property type="entry name" value="Peptidase_S11_N"/>
</dbReference>
<feature type="active site" evidence="13">
    <location>
        <position position="128"/>
    </location>
</feature>
<feature type="binding site" evidence="14">
    <location>
        <position position="230"/>
    </location>
    <ligand>
        <name>substrate</name>
    </ligand>
</feature>
<comment type="pathway">
    <text evidence="2">Cell wall biogenesis; peptidoglycan biosynthesis.</text>
</comment>
<dbReference type="PRINTS" id="PR00725">
    <property type="entry name" value="DADACBPTASE1"/>
</dbReference>
<dbReference type="SUPFAM" id="SSF56601">
    <property type="entry name" value="beta-lactamase/transpeptidase-like"/>
    <property type="match status" value="1"/>
</dbReference>
<keyword evidence="10" id="KW-0573">Peptidoglycan synthesis</keyword>
<evidence type="ECO:0000256" key="7">
    <source>
        <dbReference type="ARBA" id="ARBA00022729"/>
    </source>
</evidence>
<dbReference type="GO" id="GO:0006508">
    <property type="term" value="P:proteolysis"/>
    <property type="evidence" value="ECO:0007669"/>
    <property type="project" value="UniProtKB-KW"/>
</dbReference>
<keyword evidence="8" id="KW-0378">Hydrolase</keyword>
<dbReference type="Pfam" id="PF07943">
    <property type="entry name" value="PBP5_C"/>
    <property type="match status" value="1"/>
</dbReference>
<evidence type="ECO:0000256" key="1">
    <source>
        <dbReference type="ARBA" id="ARBA00003217"/>
    </source>
</evidence>
<name>A0A3S2Y630_9PROT</name>
<dbReference type="RefSeq" id="WP_127764757.1">
    <property type="nucleotide sequence ID" value="NZ_SADE01000001.1"/>
</dbReference>
<keyword evidence="18" id="KW-1185">Reference proteome</keyword>
<dbReference type="EC" id="3.4.16.4" evidence="4"/>
<dbReference type="InterPro" id="IPR015956">
    <property type="entry name" value="Peniciliin-bd_prot_C_sf"/>
</dbReference>
<evidence type="ECO:0000256" key="3">
    <source>
        <dbReference type="ARBA" id="ARBA00007164"/>
    </source>
</evidence>
<evidence type="ECO:0000256" key="14">
    <source>
        <dbReference type="PIRSR" id="PIRSR618044-2"/>
    </source>
</evidence>
<reference evidence="18" key="1">
    <citation type="submission" date="2019-01" db="EMBL/GenBank/DDBJ databases">
        <title>Gri0909 isolated from a small marine red alga.</title>
        <authorList>
            <person name="Kim J."/>
            <person name="Jeong S.E."/>
            <person name="Jeon C.O."/>
        </authorList>
    </citation>
    <scope>NUCLEOTIDE SEQUENCE [LARGE SCALE GENOMIC DNA]</scope>
    <source>
        <strain evidence="18">Gri0909</strain>
    </source>
</reference>
<gene>
    <name evidence="17" type="ORF">EOI86_09140</name>
</gene>
<dbReference type="SUPFAM" id="SSF69189">
    <property type="entry name" value="Penicillin-binding protein associated domain"/>
    <property type="match status" value="1"/>
</dbReference>
<evidence type="ECO:0000256" key="13">
    <source>
        <dbReference type="PIRSR" id="PIRSR618044-1"/>
    </source>
</evidence>
<protein>
    <recommendedName>
        <fullName evidence="4">serine-type D-Ala-D-Ala carboxypeptidase</fullName>
        <ecNumber evidence="4">3.4.16.4</ecNumber>
    </recommendedName>
</protein>
<keyword evidence="5 17" id="KW-0121">Carboxypeptidase</keyword>
<dbReference type="InterPro" id="IPR018044">
    <property type="entry name" value="Peptidase_S11"/>
</dbReference>
<feature type="domain" description="Peptidase S11 D-Ala-D-Ala carboxypeptidase A C-terminal" evidence="16">
    <location>
        <begin position="280"/>
        <end position="370"/>
    </location>
</feature>
<evidence type="ECO:0000256" key="12">
    <source>
        <dbReference type="ARBA" id="ARBA00034000"/>
    </source>
</evidence>
<dbReference type="Gene3D" id="2.60.410.10">
    <property type="entry name" value="D-Ala-D-Ala carboxypeptidase, C-terminal domain"/>
    <property type="match status" value="1"/>
</dbReference>
<comment type="similarity">
    <text evidence="3 15">Belongs to the peptidase S11 family.</text>
</comment>
<dbReference type="GO" id="GO:0009252">
    <property type="term" value="P:peptidoglycan biosynthetic process"/>
    <property type="evidence" value="ECO:0007669"/>
    <property type="project" value="UniProtKB-UniPathway"/>
</dbReference>
<accession>A0A3S2Y630</accession>
<comment type="function">
    <text evidence="1">Removes C-terminal D-alanyl residues from sugar-peptide cell wall precursors.</text>
</comment>
<evidence type="ECO:0000256" key="6">
    <source>
        <dbReference type="ARBA" id="ARBA00022670"/>
    </source>
</evidence>
<evidence type="ECO:0000313" key="18">
    <source>
        <dbReference type="Proteomes" id="UP000287447"/>
    </source>
</evidence>
<evidence type="ECO:0000256" key="2">
    <source>
        <dbReference type="ARBA" id="ARBA00004752"/>
    </source>
</evidence>
<comment type="catalytic activity">
    <reaction evidence="12">
        <text>Preferential cleavage: (Ac)2-L-Lys-D-Ala-|-D-Ala. Also transpeptidation of peptidyl-alanyl moieties that are N-acyl substituents of D-alanine.</text>
        <dbReference type="EC" id="3.4.16.4"/>
    </reaction>
</comment>
<dbReference type="GO" id="GO:0071555">
    <property type="term" value="P:cell wall organization"/>
    <property type="evidence" value="ECO:0007669"/>
    <property type="project" value="UniProtKB-KW"/>
</dbReference>
<feature type="active site" description="Proton acceptor" evidence="13">
    <location>
        <position position="71"/>
    </location>
</feature>
<evidence type="ECO:0000256" key="8">
    <source>
        <dbReference type="ARBA" id="ARBA00022801"/>
    </source>
</evidence>
<dbReference type="InterPro" id="IPR037167">
    <property type="entry name" value="Peptidase_S11_C_sf"/>
</dbReference>
<dbReference type="PANTHER" id="PTHR21581">
    <property type="entry name" value="D-ALANYL-D-ALANINE CARBOXYPEPTIDASE"/>
    <property type="match status" value="1"/>
</dbReference>
<dbReference type="PANTHER" id="PTHR21581:SF6">
    <property type="entry name" value="TRAFFICKING PROTEIN PARTICLE COMPLEX SUBUNIT 12"/>
    <property type="match status" value="1"/>
</dbReference>
<proteinExistence type="inferred from homology"/>